<keyword evidence="8 10" id="KW-0520">NAD</keyword>
<evidence type="ECO:0000256" key="5">
    <source>
        <dbReference type="ARBA" id="ARBA00022695"/>
    </source>
</evidence>
<dbReference type="KEGG" id="dtn:DTL3_0532"/>
<comment type="pathway">
    <text evidence="2 10">Cofactor biosynthesis; NAD(+) biosynthesis; deamido-NAD(+) from nicotinate D-ribonucleotide: step 1/1.</text>
</comment>
<comment type="similarity">
    <text evidence="10">Belongs to the NadD family.</text>
</comment>
<dbReference type="SUPFAM" id="SSF52374">
    <property type="entry name" value="Nucleotidylyl transferase"/>
    <property type="match status" value="1"/>
</dbReference>
<keyword evidence="7 10" id="KW-0067">ATP-binding</keyword>
<evidence type="ECO:0000256" key="4">
    <source>
        <dbReference type="ARBA" id="ARBA00022679"/>
    </source>
</evidence>
<dbReference type="UniPathway" id="UPA00253">
    <property type="reaction ID" value="UER00332"/>
</dbReference>
<dbReference type="InterPro" id="IPR004821">
    <property type="entry name" value="Cyt_trans-like"/>
</dbReference>
<dbReference type="Proteomes" id="UP000032809">
    <property type="component" value="Chromosome I"/>
</dbReference>
<dbReference type="HAMAP" id="MF_00244">
    <property type="entry name" value="NaMN_adenylyltr"/>
    <property type="match status" value="1"/>
</dbReference>
<name>A0A0C7NWW6_DEFTU</name>
<evidence type="ECO:0000313" key="12">
    <source>
        <dbReference type="EMBL" id="CEP77853.1"/>
    </source>
</evidence>
<dbReference type="RefSeq" id="WP_045087407.1">
    <property type="nucleotide sequence ID" value="NZ_LN824141.1"/>
</dbReference>
<dbReference type="STRING" id="1006576.DTL3_0532"/>
<dbReference type="AlphaFoldDB" id="A0A0C7NWW6"/>
<evidence type="ECO:0000256" key="7">
    <source>
        <dbReference type="ARBA" id="ARBA00022840"/>
    </source>
</evidence>
<dbReference type="Gene3D" id="3.40.50.620">
    <property type="entry name" value="HUPs"/>
    <property type="match status" value="1"/>
</dbReference>
<dbReference type="HOGENOM" id="CLU_069765_3_1_0"/>
<evidence type="ECO:0000256" key="3">
    <source>
        <dbReference type="ARBA" id="ARBA00022642"/>
    </source>
</evidence>
<keyword evidence="6 10" id="KW-0547">Nucleotide-binding</keyword>
<sequence>MIILFGGSFNPPHVGHRIVAESAYDEMKPEEFFILPTPNPPHKSATQLVSFDKRYHWCKRVFWGSYFTVSDIEAKLPVPSYTFQTLQFFSNYYSDIWLLIGEDSLRDFKKWYKWEEILNLARLLVYPRFFDESGFKSSKLEFVRLYCPIIDISSSYVRDRIEKGKTVKGYVDDSIVEDVVATYKNVI</sequence>
<dbReference type="PANTHER" id="PTHR39321">
    <property type="entry name" value="NICOTINATE-NUCLEOTIDE ADENYLYLTRANSFERASE-RELATED"/>
    <property type="match status" value="1"/>
</dbReference>
<dbReference type="CDD" id="cd02165">
    <property type="entry name" value="NMNAT"/>
    <property type="match status" value="1"/>
</dbReference>
<dbReference type="GO" id="GO:0004515">
    <property type="term" value="F:nicotinate-nucleotide adenylyltransferase activity"/>
    <property type="evidence" value="ECO:0007669"/>
    <property type="project" value="UniProtKB-UniRule"/>
</dbReference>
<evidence type="ECO:0000256" key="10">
    <source>
        <dbReference type="HAMAP-Rule" id="MF_00244"/>
    </source>
</evidence>
<reference evidence="13" key="1">
    <citation type="submission" date="2014-11" db="EMBL/GenBank/DDBJ databases">
        <authorList>
            <person name="Wibberg D."/>
        </authorList>
    </citation>
    <scope>NUCLEOTIDE SEQUENCE [LARGE SCALE GENOMIC DNA]</scope>
    <source>
        <strain evidence="13">L3</strain>
    </source>
</reference>
<keyword evidence="4 10" id="KW-0808">Transferase</keyword>
<proteinExistence type="inferred from homology"/>
<dbReference type="InterPro" id="IPR005248">
    <property type="entry name" value="NadD/NMNAT"/>
</dbReference>
<comment type="catalytic activity">
    <reaction evidence="9 10">
        <text>nicotinate beta-D-ribonucleotide + ATP + H(+) = deamido-NAD(+) + diphosphate</text>
        <dbReference type="Rhea" id="RHEA:22860"/>
        <dbReference type="ChEBI" id="CHEBI:15378"/>
        <dbReference type="ChEBI" id="CHEBI:30616"/>
        <dbReference type="ChEBI" id="CHEBI:33019"/>
        <dbReference type="ChEBI" id="CHEBI:57502"/>
        <dbReference type="ChEBI" id="CHEBI:58437"/>
        <dbReference type="EC" id="2.7.7.18"/>
    </reaction>
</comment>
<dbReference type="Pfam" id="PF01467">
    <property type="entry name" value="CTP_transf_like"/>
    <property type="match status" value="1"/>
</dbReference>
<dbReference type="PANTHER" id="PTHR39321:SF3">
    <property type="entry name" value="PHOSPHOPANTETHEINE ADENYLYLTRANSFERASE"/>
    <property type="match status" value="1"/>
</dbReference>
<gene>
    <name evidence="10 12" type="primary">nadD</name>
    <name evidence="12" type="ORF">DTL3_0532</name>
</gene>
<evidence type="ECO:0000313" key="13">
    <source>
        <dbReference type="Proteomes" id="UP000032809"/>
    </source>
</evidence>
<keyword evidence="13" id="KW-1185">Reference proteome</keyword>
<organism evidence="12 13">
    <name type="scientific">Defluviitoga tunisiensis</name>
    <dbReference type="NCBI Taxonomy" id="1006576"/>
    <lineage>
        <taxon>Bacteria</taxon>
        <taxon>Thermotogati</taxon>
        <taxon>Thermotogota</taxon>
        <taxon>Thermotogae</taxon>
        <taxon>Petrotogales</taxon>
        <taxon>Petrotogaceae</taxon>
        <taxon>Defluviitoga</taxon>
    </lineage>
</organism>
<comment type="function">
    <text evidence="1 10">Catalyzes the reversible adenylation of nicotinate mononucleotide (NaMN) to nicotinic acid adenine dinucleotide (NaAD).</text>
</comment>
<dbReference type="NCBIfam" id="TIGR00482">
    <property type="entry name" value="nicotinate (nicotinamide) nucleotide adenylyltransferase"/>
    <property type="match status" value="1"/>
</dbReference>
<dbReference type="EMBL" id="LN824141">
    <property type="protein sequence ID" value="CEP77853.1"/>
    <property type="molecule type" value="Genomic_DNA"/>
</dbReference>
<dbReference type="GO" id="GO:0005524">
    <property type="term" value="F:ATP binding"/>
    <property type="evidence" value="ECO:0007669"/>
    <property type="project" value="UniProtKB-KW"/>
</dbReference>
<evidence type="ECO:0000256" key="2">
    <source>
        <dbReference type="ARBA" id="ARBA00005019"/>
    </source>
</evidence>
<keyword evidence="3 10" id="KW-0662">Pyridine nucleotide biosynthesis</keyword>
<dbReference type="InterPro" id="IPR014729">
    <property type="entry name" value="Rossmann-like_a/b/a_fold"/>
</dbReference>
<evidence type="ECO:0000256" key="9">
    <source>
        <dbReference type="ARBA" id="ARBA00048721"/>
    </source>
</evidence>
<feature type="domain" description="Cytidyltransferase-like" evidence="11">
    <location>
        <begin position="4"/>
        <end position="160"/>
    </location>
</feature>
<evidence type="ECO:0000259" key="11">
    <source>
        <dbReference type="Pfam" id="PF01467"/>
    </source>
</evidence>
<protein>
    <recommendedName>
        <fullName evidence="10">Probable nicotinate-nucleotide adenylyltransferase</fullName>
        <ecNumber evidence="10">2.7.7.18</ecNumber>
    </recommendedName>
    <alternativeName>
        <fullName evidence="10">Deamido-NAD(+) diphosphorylase</fullName>
    </alternativeName>
    <alternativeName>
        <fullName evidence="10">Deamido-NAD(+) pyrophosphorylase</fullName>
    </alternativeName>
    <alternativeName>
        <fullName evidence="10">Nicotinate mononucleotide adenylyltransferase</fullName>
        <shortName evidence="10">NaMN adenylyltransferase</shortName>
    </alternativeName>
</protein>
<accession>A0A0C7NWW6</accession>
<dbReference type="PATRIC" id="fig|1006576.9.peg.521"/>
<evidence type="ECO:0000256" key="6">
    <source>
        <dbReference type="ARBA" id="ARBA00022741"/>
    </source>
</evidence>
<evidence type="ECO:0000256" key="8">
    <source>
        <dbReference type="ARBA" id="ARBA00023027"/>
    </source>
</evidence>
<keyword evidence="5 10" id="KW-0548">Nucleotidyltransferase</keyword>
<evidence type="ECO:0000256" key="1">
    <source>
        <dbReference type="ARBA" id="ARBA00002324"/>
    </source>
</evidence>
<dbReference type="GO" id="GO:0009435">
    <property type="term" value="P:NAD+ biosynthetic process"/>
    <property type="evidence" value="ECO:0007669"/>
    <property type="project" value="UniProtKB-UniRule"/>
</dbReference>
<dbReference type="EC" id="2.7.7.18" evidence="10"/>
<dbReference type="OrthoDB" id="5295945at2"/>